<proteinExistence type="inferred from homology"/>
<dbReference type="Pfam" id="PF00481">
    <property type="entry name" value="PP2C"/>
    <property type="match status" value="2"/>
</dbReference>
<evidence type="ECO:0000256" key="8">
    <source>
        <dbReference type="ARBA" id="ARBA00023211"/>
    </source>
</evidence>
<protein>
    <recommendedName>
        <fullName evidence="3">protein-serine/threonine phosphatase</fullName>
        <ecNumber evidence="3">3.1.3.16</ecNumber>
    </recommendedName>
</protein>
<keyword evidence="6" id="KW-0460">Magnesium</keyword>
<comment type="cofactor">
    <cofactor evidence="2">
        <name>Mg(2+)</name>
        <dbReference type="ChEBI" id="CHEBI:18420"/>
    </cofactor>
</comment>
<dbReference type="Proteomes" id="UP000197138">
    <property type="component" value="Unassembled WGS sequence"/>
</dbReference>
<dbReference type="InterPro" id="IPR001932">
    <property type="entry name" value="PPM-type_phosphatase-like_dom"/>
</dbReference>
<keyword evidence="10" id="KW-1133">Transmembrane helix</keyword>
<organism evidence="12 13">
    <name type="scientific">Punica granatum</name>
    <name type="common">Pomegranate</name>
    <dbReference type="NCBI Taxonomy" id="22663"/>
    <lineage>
        <taxon>Eukaryota</taxon>
        <taxon>Viridiplantae</taxon>
        <taxon>Streptophyta</taxon>
        <taxon>Embryophyta</taxon>
        <taxon>Tracheophyta</taxon>
        <taxon>Spermatophyta</taxon>
        <taxon>Magnoliopsida</taxon>
        <taxon>eudicotyledons</taxon>
        <taxon>Gunneridae</taxon>
        <taxon>Pentapetalae</taxon>
        <taxon>rosids</taxon>
        <taxon>malvids</taxon>
        <taxon>Myrtales</taxon>
        <taxon>Lythraceae</taxon>
        <taxon>Punica</taxon>
    </lineage>
</organism>
<evidence type="ECO:0000256" key="6">
    <source>
        <dbReference type="ARBA" id="ARBA00022842"/>
    </source>
</evidence>
<dbReference type="EC" id="3.1.3.16" evidence="3"/>
<evidence type="ECO:0000259" key="11">
    <source>
        <dbReference type="PROSITE" id="PS51746"/>
    </source>
</evidence>
<evidence type="ECO:0000256" key="2">
    <source>
        <dbReference type="ARBA" id="ARBA00001946"/>
    </source>
</evidence>
<comment type="similarity">
    <text evidence="9">Belongs to the PP2C family.</text>
</comment>
<dbReference type="GO" id="GO:0046872">
    <property type="term" value="F:metal ion binding"/>
    <property type="evidence" value="ECO:0007669"/>
    <property type="project" value="UniProtKB-KW"/>
</dbReference>
<sequence>MALLSQQLQRFLLTGLSHDSSSKSSVRTSISIDNNKSRTLCCSAIAIDAPSSLAGVSGIRWGYKSLQGLRDEMEDDVVVRSDGLEGFTFAAVFDGHGGFSAVNFLRDELFKECVLSLQGGLLLSKKDISAIREALRKAFVKADSKLLTWLEAMPEEDESGSTATVMFLGNDSLIISHVGDSCVVVNGRICGDISVSRAFGDIRYKTKKNEMLKKGVEEGRWSEKFVSRIQFNDDLVIASPEVYNVALSSDTEFVVLASDGLWDYMNSSEAIDLVRNQLRQHGDVQLATEALAQAALDRRSQDNVSIVIADLGRTDWQNLPLQKQNLFYEMFQALATIGIVTAGIWMSSLLAA</sequence>
<dbReference type="SUPFAM" id="SSF81606">
    <property type="entry name" value="PP2C-like"/>
    <property type="match status" value="1"/>
</dbReference>
<dbReference type="PROSITE" id="PS51746">
    <property type="entry name" value="PPM_2"/>
    <property type="match status" value="1"/>
</dbReference>
<dbReference type="InterPro" id="IPR000222">
    <property type="entry name" value="PP2C_BS"/>
</dbReference>
<keyword evidence="4" id="KW-0479">Metal-binding</keyword>
<dbReference type="EMBL" id="MTKT01002440">
    <property type="protein sequence ID" value="OWM79652.1"/>
    <property type="molecule type" value="Genomic_DNA"/>
</dbReference>
<keyword evidence="10" id="KW-0812">Transmembrane</keyword>
<dbReference type="PANTHER" id="PTHR47992">
    <property type="entry name" value="PROTEIN PHOSPHATASE"/>
    <property type="match status" value="1"/>
</dbReference>
<dbReference type="PROSITE" id="PS01032">
    <property type="entry name" value="PPM_1"/>
    <property type="match status" value="1"/>
</dbReference>
<keyword evidence="5 9" id="KW-0378">Hydrolase</keyword>
<dbReference type="CDD" id="cd00143">
    <property type="entry name" value="PP2Cc"/>
    <property type="match status" value="1"/>
</dbReference>
<keyword evidence="8" id="KW-0464">Manganese</keyword>
<gene>
    <name evidence="12" type="ORF">CDL15_Pgr023064</name>
</gene>
<evidence type="ECO:0000256" key="3">
    <source>
        <dbReference type="ARBA" id="ARBA00013081"/>
    </source>
</evidence>
<evidence type="ECO:0000256" key="9">
    <source>
        <dbReference type="RuleBase" id="RU003465"/>
    </source>
</evidence>
<evidence type="ECO:0000256" key="7">
    <source>
        <dbReference type="ARBA" id="ARBA00022912"/>
    </source>
</evidence>
<name>A0A218X5K7_PUNGR</name>
<reference evidence="13" key="1">
    <citation type="journal article" date="2017" name="Plant J.">
        <title>The pomegranate (Punica granatum L.) genome and the genomics of punicalagin biosynthesis.</title>
        <authorList>
            <person name="Qin G."/>
            <person name="Xu C."/>
            <person name="Ming R."/>
            <person name="Tang H."/>
            <person name="Guyot R."/>
            <person name="Kramer E.M."/>
            <person name="Hu Y."/>
            <person name="Yi X."/>
            <person name="Qi Y."/>
            <person name="Xu X."/>
            <person name="Gao Z."/>
            <person name="Pan H."/>
            <person name="Jian J."/>
            <person name="Tian Y."/>
            <person name="Yue Z."/>
            <person name="Xu Y."/>
        </authorList>
    </citation>
    <scope>NUCLEOTIDE SEQUENCE [LARGE SCALE GENOMIC DNA]</scope>
    <source>
        <strain evidence="13">cv. Dabenzi</strain>
    </source>
</reference>
<evidence type="ECO:0000256" key="4">
    <source>
        <dbReference type="ARBA" id="ARBA00022723"/>
    </source>
</evidence>
<dbReference type="Gene3D" id="3.60.40.10">
    <property type="entry name" value="PPM-type phosphatase domain"/>
    <property type="match status" value="2"/>
</dbReference>
<dbReference type="SMART" id="SM00332">
    <property type="entry name" value="PP2Cc"/>
    <property type="match status" value="1"/>
</dbReference>
<feature type="transmembrane region" description="Helical" evidence="10">
    <location>
        <begin position="330"/>
        <end position="351"/>
    </location>
</feature>
<dbReference type="AlphaFoldDB" id="A0A218X5K7"/>
<dbReference type="GO" id="GO:0004722">
    <property type="term" value="F:protein serine/threonine phosphatase activity"/>
    <property type="evidence" value="ECO:0007669"/>
    <property type="project" value="UniProtKB-EC"/>
</dbReference>
<keyword evidence="7 9" id="KW-0904">Protein phosphatase</keyword>
<feature type="domain" description="PPM-type phosphatase" evidence="11">
    <location>
        <begin position="60"/>
        <end position="311"/>
    </location>
</feature>
<evidence type="ECO:0000256" key="5">
    <source>
        <dbReference type="ARBA" id="ARBA00022801"/>
    </source>
</evidence>
<dbReference type="InterPro" id="IPR015655">
    <property type="entry name" value="PP2C"/>
</dbReference>
<evidence type="ECO:0000313" key="12">
    <source>
        <dbReference type="EMBL" id="OWM79652.1"/>
    </source>
</evidence>
<comment type="caution">
    <text evidence="12">The sequence shown here is derived from an EMBL/GenBank/DDBJ whole genome shotgun (WGS) entry which is preliminary data.</text>
</comment>
<accession>A0A218X5K7</accession>
<keyword evidence="10" id="KW-0472">Membrane</keyword>
<comment type="cofactor">
    <cofactor evidence="1">
        <name>Mn(2+)</name>
        <dbReference type="ChEBI" id="CHEBI:29035"/>
    </cofactor>
</comment>
<evidence type="ECO:0000256" key="1">
    <source>
        <dbReference type="ARBA" id="ARBA00001936"/>
    </source>
</evidence>
<evidence type="ECO:0000256" key="10">
    <source>
        <dbReference type="SAM" id="Phobius"/>
    </source>
</evidence>
<evidence type="ECO:0000313" key="13">
    <source>
        <dbReference type="Proteomes" id="UP000197138"/>
    </source>
</evidence>
<dbReference type="InterPro" id="IPR036457">
    <property type="entry name" value="PPM-type-like_dom_sf"/>
</dbReference>